<keyword evidence="3" id="KW-0677">Repeat</keyword>
<evidence type="ECO:0000256" key="1">
    <source>
        <dbReference type="ARBA" id="ARBA00022468"/>
    </source>
</evidence>
<gene>
    <name evidence="4" type="ORF">SLOPH_1846</name>
</gene>
<evidence type="ECO:0000256" key="3">
    <source>
        <dbReference type="ARBA" id="ARBA00022737"/>
    </source>
</evidence>
<dbReference type="OMA" id="CQIIVLK"/>
<dbReference type="OrthoDB" id="184583at2759"/>
<dbReference type="HOGENOM" id="CLU_028747_0_0_1"/>
<dbReference type="GO" id="GO:0005829">
    <property type="term" value="C:cytosol"/>
    <property type="evidence" value="ECO:0007669"/>
    <property type="project" value="TreeGrafter"/>
</dbReference>
<sequence length="351" mass="39916">MILSIKNQLKVYKTETDLKELLDEIKDNKKILKGIDFSGNKFYPEALEILFNELEDANLEHIHLSKIFTALPPEEMIKGLEIILRNLNPQIVKSFNMSENALGGLLTDKLFLFIEKTENLERIQLNDCGLGKIGIEKLAAALISMENKCLEYLDISQNRLTTGAEKLGEALQHFACLETFKIQYNSVDRETMEKLLSSIKNLTMLKTLDLRDNVISDKGCKLLGEILAESNINDLIIGDCLVTNEGIEIFINEALKKEEERVLGGFNSEKTKFRLDISYNDIDQHGLNLLTEYAKSGHLEYLNITGNDFEDCQNLVGFMKEQKAVIIFEEEDEAPKVVGDELIEKVEKMMK</sequence>
<comment type="caution">
    <text evidence="4">The sequence shown here is derived from an EMBL/GenBank/DDBJ whole genome shotgun (WGS) entry which is preliminary data.</text>
</comment>
<keyword evidence="1" id="KW-0343">GTPase activation</keyword>
<reference evidence="5" key="1">
    <citation type="journal article" date="2013" name="PLoS Genet.">
        <title>The genome of Spraguea lophii and the basis of host-microsporidian interactions.</title>
        <authorList>
            <person name="Campbell S.E."/>
            <person name="Williams T.A."/>
            <person name="Yousuf A."/>
            <person name="Soanes D.M."/>
            <person name="Paszkiewicz K.H."/>
            <person name="Williams B.A.P."/>
        </authorList>
    </citation>
    <scope>NUCLEOTIDE SEQUENCE [LARGE SCALE GENOMIC DNA]</scope>
    <source>
        <strain evidence="5">42_110</strain>
    </source>
</reference>
<dbReference type="PANTHER" id="PTHR24113">
    <property type="entry name" value="RAN GTPASE-ACTIVATING PROTEIN 1"/>
    <property type="match status" value="1"/>
</dbReference>
<dbReference type="SUPFAM" id="SSF52047">
    <property type="entry name" value="RNI-like"/>
    <property type="match status" value="1"/>
</dbReference>
<dbReference type="AlphaFoldDB" id="S7W8R8"/>
<dbReference type="GO" id="GO:0006913">
    <property type="term" value="P:nucleocytoplasmic transport"/>
    <property type="evidence" value="ECO:0007669"/>
    <property type="project" value="TreeGrafter"/>
</dbReference>
<evidence type="ECO:0008006" key="6">
    <source>
        <dbReference type="Google" id="ProtNLM"/>
    </source>
</evidence>
<dbReference type="VEuPathDB" id="MicrosporidiaDB:SLOPH_1846"/>
<dbReference type="GO" id="GO:0048471">
    <property type="term" value="C:perinuclear region of cytoplasm"/>
    <property type="evidence" value="ECO:0007669"/>
    <property type="project" value="TreeGrafter"/>
</dbReference>
<dbReference type="InParanoid" id="S7W8R8"/>
<keyword evidence="2" id="KW-0433">Leucine-rich repeat</keyword>
<evidence type="ECO:0000256" key="2">
    <source>
        <dbReference type="ARBA" id="ARBA00022614"/>
    </source>
</evidence>
<evidence type="ECO:0000313" key="4">
    <source>
        <dbReference type="EMBL" id="EPR79280.1"/>
    </source>
</evidence>
<dbReference type="InterPro" id="IPR027038">
    <property type="entry name" value="RanGap"/>
</dbReference>
<dbReference type="GO" id="GO:0005634">
    <property type="term" value="C:nucleus"/>
    <property type="evidence" value="ECO:0007669"/>
    <property type="project" value="TreeGrafter"/>
</dbReference>
<proteinExistence type="predicted"/>
<dbReference type="Proteomes" id="UP000014978">
    <property type="component" value="Unassembled WGS sequence"/>
</dbReference>
<dbReference type="STRING" id="1358809.S7W8R8"/>
<accession>S7W8R8</accession>
<dbReference type="InterPro" id="IPR032675">
    <property type="entry name" value="LRR_dom_sf"/>
</dbReference>
<keyword evidence="5" id="KW-1185">Reference proteome</keyword>
<evidence type="ECO:0000313" key="5">
    <source>
        <dbReference type="Proteomes" id="UP000014978"/>
    </source>
</evidence>
<dbReference type="InterPro" id="IPR001611">
    <property type="entry name" value="Leu-rich_rpt"/>
</dbReference>
<organism evidence="4 5">
    <name type="scientific">Spraguea lophii (strain 42_110)</name>
    <name type="common">Microsporidian parasite</name>
    <dbReference type="NCBI Taxonomy" id="1358809"/>
    <lineage>
        <taxon>Eukaryota</taxon>
        <taxon>Fungi</taxon>
        <taxon>Fungi incertae sedis</taxon>
        <taxon>Microsporidia</taxon>
        <taxon>Spragueidae</taxon>
        <taxon>Spraguea</taxon>
    </lineage>
</organism>
<dbReference type="GO" id="GO:0031267">
    <property type="term" value="F:small GTPase binding"/>
    <property type="evidence" value="ECO:0007669"/>
    <property type="project" value="TreeGrafter"/>
</dbReference>
<dbReference type="EMBL" id="ATCN01000313">
    <property type="protein sequence ID" value="EPR79280.1"/>
    <property type="molecule type" value="Genomic_DNA"/>
</dbReference>
<dbReference type="GO" id="GO:0005096">
    <property type="term" value="F:GTPase activator activity"/>
    <property type="evidence" value="ECO:0007669"/>
    <property type="project" value="UniProtKB-KW"/>
</dbReference>
<dbReference type="PANTHER" id="PTHR24113:SF12">
    <property type="entry name" value="RAN GTPASE-ACTIVATING PROTEIN 1"/>
    <property type="match status" value="1"/>
</dbReference>
<dbReference type="Gene3D" id="3.80.10.10">
    <property type="entry name" value="Ribonuclease Inhibitor"/>
    <property type="match status" value="1"/>
</dbReference>
<dbReference type="SMART" id="SM00368">
    <property type="entry name" value="LRR_RI"/>
    <property type="match status" value="3"/>
</dbReference>
<protein>
    <recommendedName>
        <fullName evidence="6">Ran GTPase-activating protein</fullName>
    </recommendedName>
</protein>
<name>S7W8R8_SPRLO</name>
<dbReference type="Pfam" id="PF13516">
    <property type="entry name" value="LRR_6"/>
    <property type="match status" value="3"/>
</dbReference>